<dbReference type="HOGENOM" id="CLU_1534997_0_0_1"/>
<accession>A0A0E0Q9D1</accession>
<evidence type="ECO:0000313" key="2">
    <source>
        <dbReference type="Proteomes" id="UP000008022"/>
    </source>
</evidence>
<dbReference type="EnsemblPlants" id="ORUFI07G17920.1">
    <property type="protein sequence ID" value="ORUFI07G17920.1"/>
    <property type="gene ID" value="ORUFI07G17920"/>
</dbReference>
<organism evidence="1 2">
    <name type="scientific">Oryza rufipogon</name>
    <name type="common">Brownbeard rice</name>
    <name type="synonym">Asian wild rice</name>
    <dbReference type="NCBI Taxonomy" id="4529"/>
    <lineage>
        <taxon>Eukaryota</taxon>
        <taxon>Viridiplantae</taxon>
        <taxon>Streptophyta</taxon>
        <taxon>Embryophyta</taxon>
        <taxon>Tracheophyta</taxon>
        <taxon>Spermatophyta</taxon>
        <taxon>Magnoliopsida</taxon>
        <taxon>Liliopsida</taxon>
        <taxon>Poales</taxon>
        <taxon>Poaceae</taxon>
        <taxon>BOP clade</taxon>
        <taxon>Oryzoideae</taxon>
        <taxon>Oryzeae</taxon>
        <taxon>Oryzinae</taxon>
        <taxon>Oryza</taxon>
    </lineage>
</organism>
<sequence length="175" mass="18916">MRRRPGGESLFLPLRCRLPSSPFDCGLQARAPPQSILVRASSCGSGRFKVLKIGGKWKSSTPVELSASSSRGVKAGRRARCEAASSLAACVLVLSASRVRQCWPEESHQGIQAGGVEESLFQAERVRGPMETTAKKRKRERDLLNDPLKHIDLHHAVFSGHTVVRNHSAVAGAAP</sequence>
<dbReference type="AlphaFoldDB" id="A0A0E0Q9D1"/>
<reference evidence="1" key="2">
    <citation type="submission" date="2015-06" db="UniProtKB">
        <authorList>
            <consortium name="EnsemblPlants"/>
        </authorList>
    </citation>
    <scope>IDENTIFICATION</scope>
</reference>
<keyword evidence="2" id="KW-1185">Reference proteome</keyword>
<name>A0A0E0Q9D1_ORYRU</name>
<reference evidence="2" key="1">
    <citation type="submission" date="2013-06" db="EMBL/GenBank/DDBJ databases">
        <authorList>
            <person name="Zhao Q."/>
        </authorList>
    </citation>
    <scope>NUCLEOTIDE SEQUENCE</scope>
    <source>
        <strain evidence="2">cv. W1943</strain>
    </source>
</reference>
<dbReference type="Proteomes" id="UP000008022">
    <property type="component" value="Unassembled WGS sequence"/>
</dbReference>
<dbReference type="Gramene" id="ORUFI07G17920.1">
    <property type="protein sequence ID" value="ORUFI07G17920.1"/>
    <property type="gene ID" value="ORUFI07G17920"/>
</dbReference>
<evidence type="ECO:0000313" key="1">
    <source>
        <dbReference type="EnsemblPlants" id="ORUFI07G17920.1"/>
    </source>
</evidence>
<protein>
    <submittedName>
        <fullName evidence="1">Uncharacterized protein</fullName>
    </submittedName>
</protein>
<proteinExistence type="predicted"/>